<proteinExistence type="predicted"/>
<protein>
    <recommendedName>
        <fullName evidence="4">YcaO domain-containing protein</fullName>
    </recommendedName>
</protein>
<organism evidence="2 3">
    <name type="scientific">Streptomyces massasporeus</name>
    <dbReference type="NCBI Taxonomy" id="67324"/>
    <lineage>
        <taxon>Bacteria</taxon>
        <taxon>Bacillati</taxon>
        <taxon>Actinomycetota</taxon>
        <taxon>Actinomycetes</taxon>
        <taxon>Kitasatosporales</taxon>
        <taxon>Streptomycetaceae</taxon>
        <taxon>Streptomyces</taxon>
    </lineage>
</organism>
<comment type="caution">
    <text evidence="2">The sequence shown here is derived from an EMBL/GenBank/DDBJ whole genome shotgun (WGS) entry which is preliminary data.</text>
</comment>
<dbReference type="RefSeq" id="WP_358286723.1">
    <property type="nucleotide sequence ID" value="NZ_JBEYGJ010000027.1"/>
</dbReference>
<evidence type="ECO:0000256" key="1">
    <source>
        <dbReference type="SAM" id="MobiDB-lite"/>
    </source>
</evidence>
<evidence type="ECO:0000313" key="3">
    <source>
        <dbReference type="Proteomes" id="UP001601288"/>
    </source>
</evidence>
<reference evidence="2 3" key="1">
    <citation type="submission" date="2024-10" db="EMBL/GenBank/DDBJ databases">
        <title>The Natural Products Discovery Center: Release of the First 8490 Sequenced Strains for Exploring Actinobacteria Biosynthetic Diversity.</title>
        <authorList>
            <person name="Kalkreuter E."/>
            <person name="Kautsar S.A."/>
            <person name="Yang D."/>
            <person name="Bader C.D."/>
            <person name="Teijaro C.N."/>
            <person name="Fluegel L."/>
            <person name="Davis C.M."/>
            <person name="Simpson J.R."/>
            <person name="Lauterbach L."/>
            <person name="Steele A.D."/>
            <person name="Gui C."/>
            <person name="Meng S."/>
            <person name="Li G."/>
            <person name="Viehrig K."/>
            <person name="Ye F."/>
            <person name="Su P."/>
            <person name="Kiefer A.F."/>
            <person name="Nichols A."/>
            <person name="Cepeda A.J."/>
            <person name="Yan W."/>
            <person name="Fan B."/>
            <person name="Jiang Y."/>
            <person name="Adhikari A."/>
            <person name="Zheng C.-J."/>
            <person name="Schuster L."/>
            <person name="Cowan T.M."/>
            <person name="Smanski M.J."/>
            <person name="Chevrette M.G."/>
            <person name="De Carvalho L.P.S."/>
            <person name="Shen B."/>
        </authorList>
    </citation>
    <scope>NUCLEOTIDE SEQUENCE [LARGE SCALE GENOMIC DNA]</scope>
    <source>
        <strain evidence="2 3">NPDC007066</strain>
    </source>
</reference>
<name>A0ABW6LA41_9ACTN</name>
<keyword evidence="3" id="KW-1185">Reference proteome</keyword>
<feature type="compositionally biased region" description="Low complexity" evidence="1">
    <location>
        <begin position="259"/>
        <end position="268"/>
    </location>
</feature>
<feature type="region of interest" description="Disordered" evidence="1">
    <location>
        <begin position="1"/>
        <end position="23"/>
    </location>
</feature>
<accession>A0ABW6LA41</accession>
<gene>
    <name evidence="2" type="ORF">ACFYM3_11910</name>
</gene>
<dbReference type="EMBL" id="JBIAFP010000006">
    <property type="protein sequence ID" value="MFE9225323.1"/>
    <property type="molecule type" value="Genomic_DNA"/>
</dbReference>
<evidence type="ECO:0000313" key="2">
    <source>
        <dbReference type="EMBL" id="MFE9225323.1"/>
    </source>
</evidence>
<evidence type="ECO:0008006" key="4">
    <source>
        <dbReference type="Google" id="ProtNLM"/>
    </source>
</evidence>
<feature type="region of interest" description="Disordered" evidence="1">
    <location>
        <begin position="218"/>
        <end position="316"/>
    </location>
</feature>
<feature type="compositionally biased region" description="Basic and acidic residues" evidence="1">
    <location>
        <begin position="1"/>
        <end position="10"/>
    </location>
</feature>
<sequence length="710" mass="72216">MTVTDVERSAVESPPAAAPLKARPGLHYAPVPGGVYFSGTRGQFVLRGSELLYAVADGCVPLLRAGTTEDALVAEFGTERARPAVRHLLGKLRENGLLLDPAALTEPEPPAELAARHADTLARLTARLDDPYAAFARLRRARVRLHGPTTATAPALRGLRRAGVTDATATAVPVTPPTSLVPVCDPAMYADPALLLSGRSGSAGGSRALIPAGDPAVRALSTPAGDPAVQHPLTPAGDPAVDGPGTRTPVGDPAVNGHGATTPAGGPAVQHSLTPAGDPAVRPPSTPAGDPAVDGPGTRTPADAPAVNGHGATTPVGGPAVTASVRAEGVPRVVVEFLDGDRTWTEEDGALHVPVLLGPGPVLVGPVGIAPGVWEVFRDRARAWADAEGVEPATGPIAHSLAGALAAQLLTDTLTGVAEPGEAHVVHGPDLTADRVTVTGAPVSEAVAVRLDDTPAEPLPAPADALDAAGVLTARWTGLFASAQGEDLPQMPLALRAAEHRADRTGTVTAWAAHQETATIAAALAALRDRVTDTSGTPAAGPTRELWLLDGALRRLARTDSDVLDTDAPLHDEGRRIAAELRALLGGSEPVLAVSRYAGVGWPLAEVTVDGRPLGAGWGPTAAEATYAALCTALAVAQTGGTAGRLSTDALLAADDTTRASLRAQLTARAVHEGRPRRTDPVLGELTFWHGPVTAHAVPTTAEEASDADD</sequence>
<dbReference type="Proteomes" id="UP001601288">
    <property type="component" value="Unassembled WGS sequence"/>
</dbReference>